<dbReference type="GO" id="GO:0016020">
    <property type="term" value="C:membrane"/>
    <property type="evidence" value="ECO:0007669"/>
    <property type="project" value="InterPro"/>
</dbReference>
<evidence type="ECO:0000313" key="12">
    <source>
        <dbReference type="Proteomes" id="UP001050691"/>
    </source>
</evidence>
<feature type="domain" description="Squalene epoxidase" evidence="10">
    <location>
        <begin position="163"/>
        <end position="406"/>
    </location>
</feature>
<keyword evidence="8" id="KW-0560">Oxidoreductase</keyword>
<dbReference type="GO" id="GO:0006696">
    <property type="term" value="P:ergosterol biosynthetic process"/>
    <property type="evidence" value="ECO:0007669"/>
    <property type="project" value="TreeGrafter"/>
</dbReference>
<dbReference type="Gene3D" id="3.50.50.60">
    <property type="entry name" value="FAD/NAD(P)-binding domain"/>
    <property type="match status" value="1"/>
</dbReference>
<keyword evidence="7" id="KW-0256">Endoplasmic reticulum</keyword>
<keyword evidence="7" id="KW-0492">Microsome</keyword>
<protein>
    <recommendedName>
        <fullName evidence="4">squalene monooxygenase</fullName>
        <ecNumber evidence="4">1.14.14.17</ecNumber>
    </recommendedName>
</protein>
<dbReference type="InterPro" id="IPR040125">
    <property type="entry name" value="Squalene_monox"/>
</dbReference>
<evidence type="ECO:0000256" key="8">
    <source>
        <dbReference type="ARBA" id="ARBA00023002"/>
    </source>
</evidence>
<dbReference type="GO" id="GO:0005783">
    <property type="term" value="C:endoplasmic reticulum"/>
    <property type="evidence" value="ECO:0007669"/>
    <property type="project" value="TreeGrafter"/>
</dbReference>
<comment type="cofactor">
    <cofactor evidence="1">
        <name>FAD</name>
        <dbReference type="ChEBI" id="CHEBI:57692"/>
    </cofactor>
</comment>
<dbReference type="Proteomes" id="UP001050691">
    <property type="component" value="Unassembled WGS sequence"/>
</dbReference>
<evidence type="ECO:0000256" key="6">
    <source>
        <dbReference type="ARBA" id="ARBA00022827"/>
    </source>
</evidence>
<dbReference type="EMBL" id="BPWL01000007">
    <property type="protein sequence ID" value="GJJ12498.1"/>
    <property type="molecule type" value="Genomic_DNA"/>
</dbReference>
<evidence type="ECO:0000256" key="3">
    <source>
        <dbReference type="ARBA" id="ARBA00008802"/>
    </source>
</evidence>
<comment type="subcellular location">
    <subcellularLocation>
        <location evidence="2">Microsome membrane</location>
        <topology evidence="2">Multi-pass membrane protein</topology>
    </subcellularLocation>
</comment>
<comment type="caution">
    <text evidence="11">The sequence shown here is derived from an EMBL/GenBank/DDBJ whole genome shotgun (WGS) entry which is preliminary data.</text>
</comment>
<dbReference type="PRINTS" id="PR00420">
    <property type="entry name" value="RNGMNOXGNASE"/>
</dbReference>
<keyword evidence="9" id="KW-0472">Membrane</keyword>
<dbReference type="InterPro" id="IPR013698">
    <property type="entry name" value="Squalene_epoxidase"/>
</dbReference>
<dbReference type="GO" id="GO:0004506">
    <property type="term" value="F:squalene monooxygenase activity"/>
    <property type="evidence" value="ECO:0007669"/>
    <property type="project" value="UniProtKB-EC"/>
</dbReference>
<gene>
    <name evidence="11" type="ORF">Clacol_006741</name>
</gene>
<sequence length="641" mass="69607">MTSKSEYDVLIVGAGIAGSALAHALSASSPLCRSRQFRVALLERSLSEPDRIVGELLQPGGIAALKALGLDSCVENIGAIPAYGYCVTYEGKKVQIPYPQPFEGRSFHHGRLIQALRAKAKEAIGVDVIEATVTELVECQQSGRITAVRAKRLNDTALVTYSADLIVIADGCFSNFRSQVFFKPFSTRLITKGYFFGAILENVSLPIPEHGTVALVPGSGPVLLYQIDSTETRILMDIKAPLPSDIPGHIRQHILPALPSNLHQALETALEKQRLRRMPNSFLPPMLQGEKYSKDGVILLGDAWNMRHPLTGGGMTVAFNDVLSLAPLILESPDFSSSTITSVLKKWHWSRKPLASTVNILSVALYDLFGADGEKDENLAVLREGCFKYFELGGKCVSDPVSLLAGPYITYHNDTKKVTMRKASVNEYPLLCVKGVVVIDDVVPTDPSYDLLDTIMLRNVGSTARDFLAFERNFLVQCRFGLLLSLLSSSFLLRARLPSTDPIPPPQNHIPISARLPFGYLFFVSGFLGVCLALQLIQGKAFLKSSNVITAPKRVIAAVKASIERTGANEPSIARSDAFLLGEDEFDELEPEPEAVAFPLELLEEGDVLDGVAAALGAVMDAKLGGVAERLMKTSVDDIDI</sequence>
<accession>A0AAV5AG66</accession>
<evidence type="ECO:0000313" key="11">
    <source>
        <dbReference type="EMBL" id="GJJ12498.1"/>
    </source>
</evidence>
<dbReference type="EC" id="1.14.14.17" evidence="4"/>
<name>A0AAV5AG66_9AGAM</name>
<dbReference type="AlphaFoldDB" id="A0AAV5AG66"/>
<dbReference type="GO" id="GO:0050660">
    <property type="term" value="F:flavin adenine dinucleotide binding"/>
    <property type="evidence" value="ECO:0007669"/>
    <property type="project" value="InterPro"/>
</dbReference>
<dbReference type="SUPFAM" id="SSF51905">
    <property type="entry name" value="FAD/NAD(P)-binding domain"/>
    <property type="match status" value="1"/>
</dbReference>
<proteinExistence type="inferred from homology"/>
<keyword evidence="12" id="KW-1185">Reference proteome</keyword>
<evidence type="ECO:0000256" key="9">
    <source>
        <dbReference type="ARBA" id="ARBA00023136"/>
    </source>
</evidence>
<comment type="similarity">
    <text evidence="3">Belongs to the squalene monooxygenase family.</text>
</comment>
<organism evidence="11 12">
    <name type="scientific">Clathrus columnatus</name>
    <dbReference type="NCBI Taxonomy" id="1419009"/>
    <lineage>
        <taxon>Eukaryota</taxon>
        <taxon>Fungi</taxon>
        <taxon>Dikarya</taxon>
        <taxon>Basidiomycota</taxon>
        <taxon>Agaricomycotina</taxon>
        <taxon>Agaricomycetes</taxon>
        <taxon>Phallomycetidae</taxon>
        <taxon>Phallales</taxon>
        <taxon>Clathraceae</taxon>
        <taxon>Clathrus</taxon>
    </lineage>
</organism>
<dbReference type="Pfam" id="PF08491">
    <property type="entry name" value="SE"/>
    <property type="match status" value="1"/>
</dbReference>
<evidence type="ECO:0000259" key="10">
    <source>
        <dbReference type="Pfam" id="PF08491"/>
    </source>
</evidence>
<keyword evidence="6" id="KW-0274">FAD</keyword>
<dbReference type="InterPro" id="IPR036188">
    <property type="entry name" value="FAD/NAD-bd_sf"/>
</dbReference>
<dbReference type="PANTHER" id="PTHR10835">
    <property type="entry name" value="SQUALENE MONOOXYGENASE"/>
    <property type="match status" value="1"/>
</dbReference>
<evidence type="ECO:0000256" key="5">
    <source>
        <dbReference type="ARBA" id="ARBA00022630"/>
    </source>
</evidence>
<evidence type="ECO:0000256" key="2">
    <source>
        <dbReference type="ARBA" id="ARBA00004154"/>
    </source>
</evidence>
<reference evidence="11" key="1">
    <citation type="submission" date="2021-10" db="EMBL/GenBank/DDBJ databases">
        <title>De novo Genome Assembly of Clathrus columnatus (Basidiomycota, Fungi) Using Illumina and Nanopore Sequence Data.</title>
        <authorList>
            <person name="Ogiso-Tanaka E."/>
            <person name="Itagaki H."/>
            <person name="Hosoya T."/>
            <person name="Hosaka K."/>
        </authorList>
    </citation>
    <scope>NUCLEOTIDE SEQUENCE</scope>
    <source>
        <strain evidence="11">MO-923</strain>
    </source>
</reference>
<keyword evidence="5" id="KW-0285">Flavoprotein</keyword>
<evidence type="ECO:0000256" key="7">
    <source>
        <dbReference type="ARBA" id="ARBA00022848"/>
    </source>
</evidence>
<evidence type="ECO:0000256" key="4">
    <source>
        <dbReference type="ARBA" id="ARBA00012312"/>
    </source>
</evidence>
<evidence type="ECO:0000256" key="1">
    <source>
        <dbReference type="ARBA" id="ARBA00001974"/>
    </source>
</evidence>
<dbReference type="PANTHER" id="PTHR10835:SF0">
    <property type="entry name" value="SQUALENE MONOOXYGENASE"/>
    <property type="match status" value="1"/>
</dbReference>